<dbReference type="InterPro" id="IPR006131">
    <property type="entry name" value="Asp_carbamoyltransf_Asp/Orn-bd"/>
</dbReference>
<dbReference type="HAMAP" id="MF_01109">
    <property type="entry name" value="OTCase"/>
    <property type="match status" value="1"/>
</dbReference>
<gene>
    <name evidence="9" type="primary">argF</name>
    <name evidence="9" type="ORF">NT6N_05530</name>
</gene>
<feature type="binding site" evidence="6">
    <location>
        <begin position="52"/>
        <end position="55"/>
    </location>
    <ligand>
        <name>carbamoyl phosphate</name>
        <dbReference type="ChEBI" id="CHEBI:58228"/>
    </ligand>
</feature>
<comment type="catalytic activity">
    <reaction evidence="5 6">
        <text>carbamoyl phosphate + L-ornithine = L-citrulline + phosphate + H(+)</text>
        <dbReference type="Rhea" id="RHEA:19513"/>
        <dbReference type="ChEBI" id="CHEBI:15378"/>
        <dbReference type="ChEBI" id="CHEBI:43474"/>
        <dbReference type="ChEBI" id="CHEBI:46911"/>
        <dbReference type="ChEBI" id="CHEBI:57743"/>
        <dbReference type="ChEBI" id="CHEBI:58228"/>
        <dbReference type="EC" id="2.1.3.3"/>
    </reaction>
</comment>
<dbReference type="GO" id="GO:0019240">
    <property type="term" value="P:citrulline biosynthetic process"/>
    <property type="evidence" value="ECO:0007669"/>
    <property type="project" value="TreeGrafter"/>
</dbReference>
<dbReference type="GO" id="GO:0004585">
    <property type="term" value="F:ornithine carbamoyltransferase activity"/>
    <property type="evidence" value="ECO:0007669"/>
    <property type="project" value="UniProtKB-UniRule"/>
</dbReference>
<accession>A0AAT9FHQ8</accession>
<dbReference type="InterPro" id="IPR002292">
    <property type="entry name" value="Orn/put_carbamltrans"/>
</dbReference>
<feature type="binding site" evidence="6">
    <location>
        <position position="103"/>
    </location>
    <ligand>
        <name>carbamoyl phosphate</name>
        <dbReference type="ChEBI" id="CHEBI:58228"/>
    </ligand>
</feature>
<dbReference type="FunFam" id="3.40.50.1370:FF:000008">
    <property type="entry name" value="Ornithine carbamoyltransferase"/>
    <property type="match status" value="1"/>
</dbReference>
<dbReference type="SUPFAM" id="SSF53671">
    <property type="entry name" value="Aspartate/ornithine carbamoyltransferase"/>
    <property type="match status" value="1"/>
</dbReference>
<comment type="subcellular location">
    <subcellularLocation>
        <location evidence="6">Cytoplasm</location>
    </subcellularLocation>
</comment>
<keyword evidence="4 6" id="KW-0808">Transferase</keyword>
<evidence type="ECO:0000256" key="1">
    <source>
        <dbReference type="ARBA" id="ARBA00004975"/>
    </source>
</evidence>
<evidence type="ECO:0000256" key="4">
    <source>
        <dbReference type="ARBA" id="ARBA00022679"/>
    </source>
</evidence>
<evidence type="ECO:0000313" key="9">
    <source>
        <dbReference type="EMBL" id="BDS05513.1"/>
    </source>
</evidence>
<feature type="binding site" evidence="6">
    <location>
        <position position="220"/>
    </location>
    <ligand>
        <name>L-ornithine</name>
        <dbReference type="ChEBI" id="CHEBI:46911"/>
    </ligand>
</feature>
<keyword evidence="6" id="KW-0963">Cytoplasm</keyword>
<name>A0AAT9FHQ8_9BACT</name>
<dbReference type="AlphaFoldDB" id="A0AAT9FHQ8"/>
<dbReference type="KEGG" id="osu:NT6N_05530"/>
<dbReference type="EMBL" id="AP026866">
    <property type="protein sequence ID" value="BDS05513.1"/>
    <property type="molecule type" value="Genomic_DNA"/>
</dbReference>
<dbReference type="PRINTS" id="PR00102">
    <property type="entry name" value="OTCASE"/>
</dbReference>
<protein>
    <recommendedName>
        <fullName evidence="3 6">Ornithine carbamoyltransferase</fullName>
        <shortName evidence="6">OTCase</shortName>
        <ecNumber evidence="3 6">2.1.3.3</ecNumber>
    </recommendedName>
</protein>
<feature type="domain" description="Aspartate/ornithine carbamoyltransferase carbamoyl-P binding" evidence="8">
    <location>
        <begin position="3"/>
        <end position="143"/>
    </location>
</feature>
<reference evidence="9" key="1">
    <citation type="submission" date="2024-07" db="EMBL/GenBank/DDBJ databases">
        <title>Complete genome sequence of Verrucomicrobiaceae bacterium NT6N.</title>
        <authorList>
            <person name="Huang C."/>
            <person name="Takami H."/>
            <person name="Hamasaki K."/>
        </authorList>
    </citation>
    <scope>NUCLEOTIDE SEQUENCE</scope>
    <source>
        <strain evidence="9">NT6N</strain>
    </source>
</reference>
<feature type="binding site" evidence="6">
    <location>
        <begin position="224"/>
        <end position="225"/>
    </location>
    <ligand>
        <name>L-ornithine</name>
        <dbReference type="ChEBI" id="CHEBI:46911"/>
    </ligand>
</feature>
<dbReference type="InterPro" id="IPR006132">
    <property type="entry name" value="Asp/Orn_carbamoyltranf_P-bd"/>
</dbReference>
<dbReference type="GO" id="GO:0005737">
    <property type="term" value="C:cytoplasm"/>
    <property type="evidence" value="ECO:0007669"/>
    <property type="project" value="UniProtKB-SubCell"/>
</dbReference>
<dbReference type="InterPro" id="IPR024904">
    <property type="entry name" value="OTCase_ArgI"/>
</dbReference>
<dbReference type="PANTHER" id="PTHR45753">
    <property type="entry name" value="ORNITHINE CARBAMOYLTRANSFERASE, MITOCHONDRIAL"/>
    <property type="match status" value="1"/>
</dbReference>
<dbReference type="EC" id="2.1.3.3" evidence="3 6"/>
<feature type="binding site" evidence="6">
    <location>
        <position position="79"/>
    </location>
    <ligand>
        <name>carbamoyl phosphate</name>
        <dbReference type="ChEBI" id="CHEBI:58228"/>
    </ligand>
</feature>
<dbReference type="Pfam" id="PF00185">
    <property type="entry name" value="OTCace"/>
    <property type="match status" value="1"/>
</dbReference>
<feature type="binding site" evidence="6">
    <location>
        <position position="162"/>
    </location>
    <ligand>
        <name>L-ornithine</name>
        <dbReference type="ChEBI" id="CHEBI:46911"/>
    </ligand>
</feature>
<feature type="binding site" evidence="6">
    <location>
        <begin position="259"/>
        <end position="260"/>
    </location>
    <ligand>
        <name>carbamoyl phosphate</name>
        <dbReference type="ChEBI" id="CHEBI:58228"/>
    </ligand>
</feature>
<dbReference type="NCBIfam" id="NF001986">
    <property type="entry name" value="PRK00779.1"/>
    <property type="match status" value="1"/>
</dbReference>
<feature type="binding site" evidence="6">
    <location>
        <position position="287"/>
    </location>
    <ligand>
        <name>carbamoyl phosphate</name>
        <dbReference type="ChEBI" id="CHEBI:58228"/>
    </ligand>
</feature>
<comment type="pathway">
    <text evidence="1">Amino-acid biosynthesis; L-arginine biosynthesis; L-arginine from L-ornithine and carbamoyl phosphate: step 1/3.</text>
</comment>
<dbReference type="InterPro" id="IPR006130">
    <property type="entry name" value="Asp/Orn_carbamoylTrfase"/>
</dbReference>
<evidence type="ECO:0000256" key="6">
    <source>
        <dbReference type="HAMAP-Rule" id="MF_01109"/>
    </source>
</evidence>
<evidence type="ECO:0000256" key="2">
    <source>
        <dbReference type="ARBA" id="ARBA00007805"/>
    </source>
</evidence>
<dbReference type="NCBIfam" id="TIGR00658">
    <property type="entry name" value="orni_carb_tr"/>
    <property type="match status" value="1"/>
</dbReference>
<dbReference type="InterPro" id="IPR036901">
    <property type="entry name" value="Asp/Orn_carbamoylTrfase_sf"/>
</dbReference>
<evidence type="ECO:0000259" key="8">
    <source>
        <dbReference type="Pfam" id="PF02729"/>
    </source>
</evidence>
<comment type="similarity">
    <text evidence="2 6">Belongs to the aspartate/ornithine carbamoyltransferase superfamily. OTCase family.</text>
</comment>
<evidence type="ECO:0000259" key="7">
    <source>
        <dbReference type="Pfam" id="PF00185"/>
    </source>
</evidence>
<dbReference type="Gene3D" id="3.40.50.1370">
    <property type="entry name" value="Aspartate/ornithine carbamoyltransferase"/>
    <property type="match status" value="2"/>
</dbReference>
<evidence type="ECO:0000256" key="3">
    <source>
        <dbReference type="ARBA" id="ARBA00013007"/>
    </source>
</evidence>
<sequence>MTHLLSIEELSKERIWKIIDGAVSLKTERKNGGHKKLPLQGQTWAMIFSKSSTRTRVSFEVGVRELGGSVMFLSSNDIQLGRGEPIKDTARVLGRMVHGAIIRTFAQQDVIDFANYSGIPTINALTDDAHPCQILADLLTIRERIGTWEKKKIAFVGDGFNNMSRSWMWAAKELDFELAIAAPQGCLPTQGYLDRLNAPNVSITTDPVEAVKDADVINTDVWLSMGQEGQTDKEAHFANYQVNKELLKHAHSSHIVLHCLPAYRGKEITSEVLEAHADSIFQQAENRLHVQKSILSRLASYGQTFRGMFG</sequence>
<organism evidence="9">
    <name type="scientific">Oceaniferula spumae</name>
    <dbReference type="NCBI Taxonomy" id="2979115"/>
    <lineage>
        <taxon>Bacteria</taxon>
        <taxon>Pseudomonadati</taxon>
        <taxon>Verrucomicrobiota</taxon>
        <taxon>Verrucomicrobiia</taxon>
        <taxon>Verrucomicrobiales</taxon>
        <taxon>Verrucomicrobiaceae</taxon>
        <taxon>Oceaniferula</taxon>
    </lineage>
</organism>
<dbReference type="GO" id="GO:0042450">
    <property type="term" value="P:L-arginine biosynthetic process via ornithine"/>
    <property type="evidence" value="ECO:0007669"/>
    <property type="project" value="UniProtKB-UniRule"/>
</dbReference>
<evidence type="ECO:0000256" key="5">
    <source>
        <dbReference type="ARBA" id="ARBA00048772"/>
    </source>
</evidence>
<proteinExistence type="inferred from homology"/>
<dbReference type="GO" id="GO:0016597">
    <property type="term" value="F:amino acid binding"/>
    <property type="evidence" value="ECO:0007669"/>
    <property type="project" value="InterPro"/>
</dbReference>
<dbReference type="PANTHER" id="PTHR45753:SF3">
    <property type="entry name" value="ORNITHINE TRANSCARBAMYLASE, MITOCHONDRIAL"/>
    <property type="match status" value="1"/>
</dbReference>
<dbReference type="Pfam" id="PF02729">
    <property type="entry name" value="OTCace_N"/>
    <property type="match status" value="1"/>
</dbReference>
<feature type="binding site" evidence="6">
    <location>
        <begin position="130"/>
        <end position="133"/>
    </location>
    <ligand>
        <name>carbamoyl phosphate</name>
        <dbReference type="ChEBI" id="CHEBI:58228"/>
    </ligand>
</feature>
<dbReference type="PRINTS" id="PR00100">
    <property type="entry name" value="AOTCASE"/>
</dbReference>
<dbReference type="PROSITE" id="PS00097">
    <property type="entry name" value="CARBAMOYLTRANSFERASE"/>
    <property type="match status" value="1"/>
</dbReference>
<feature type="domain" description="Aspartate/ornithine carbamoyltransferase Asp/Orn-binding" evidence="7">
    <location>
        <begin position="150"/>
        <end position="296"/>
    </location>
</feature>